<dbReference type="GO" id="GO:0016020">
    <property type="term" value="C:membrane"/>
    <property type="evidence" value="ECO:0007669"/>
    <property type="project" value="UniProtKB-SubCell"/>
</dbReference>
<feature type="transmembrane region" description="Helical" evidence="5">
    <location>
        <begin position="389"/>
        <end position="409"/>
    </location>
</feature>
<dbReference type="InterPro" id="IPR036259">
    <property type="entry name" value="MFS_trans_sf"/>
</dbReference>
<dbReference type="GO" id="GO:0022857">
    <property type="term" value="F:transmembrane transporter activity"/>
    <property type="evidence" value="ECO:0007669"/>
    <property type="project" value="InterPro"/>
</dbReference>
<feature type="transmembrane region" description="Helical" evidence="5">
    <location>
        <begin position="456"/>
        <end position="475"/>
    </location>
</feature>
<dbReference type="PANTHER" id="PTHR24064">
    <property type="entry name" value="SOLUTE CARRIER FAMILY 22 MEMBER"/>
    <property type="match status" value="1"/>
</dbReference>
<evidence type="ECO:0000259" key="6">
    <source>
        <dbReference type="PROSITE" id="PS50850"/>
    </source>
</evidence>
<feature type="transmembrane region" description="Helical" evidence="5">
    <location>
        <begin position="196"/>
        <end position="215"/>
    </location>
</feature>
<keyword evidence="3 5" id="KW-1133">Transmembrane helix</keyword>
<name>A0A8K0C6Q1_IGNLU</name>
<feature type="transmembrane region" description="Helical" evidence="5">
    <location>
        <begin position="303"/>
        <end position="327"/>
    </location>
</feature>
<comment type="caution">
    <text evidence="7">The sequence shown here is derived from an EMBL/GenBank/DDBJ whole genome shotgun (WGS) entry which is preliminary data.</text>
</comment>
<dbReference type="PROSITE" id="PS50850">
    <property type="entry name" value="MFS"/>
    <property type="match status" value="1"/>
</dbReference>
<keyword evidence="2 5" id="KW-0812">Transmembrane</keyword>
<dbReference type="AlphaFoldDB" id="A0A8K0C6Q1"/>
<feature type="transmembrane region" description="Helical" evidence="5">
    <location>
        <begin position="137"/>
        <end position="156"/>
    </location>
</feature>
<evidence type="ECO:0000256" key="2">
    <source>
        <dbReference type="ARBA" id="ARBA00022692"/>
    </source>
</evidence>
<dbReference type="SUPFAM" id="SSF103473">
    <property type="entry name" value="MFS general substrate transporter"/>
    <property type="match status" value="1"/>
</dbReference>
<feature type="transmembrane region" description="Helical" evidence="5">
    <location>
        <begin position="162"/>
        <end position="184"/>
    </location>
</feature>
<feature type="transmembrane region" description="Helical" evidence="5">
    <location>
        <begin position="430"/>
        <end position="450"/>
    </location>
</feature>
<feature type="transmembrane region" description="Helical" evidence="5">
    <location>
        <begin position="221"/>
        <end position="242"/>
    </location>
</feature>
<organism evidence="7 8">
    <name type="scientific">Ignelater luminosus</name>
    <name type="common">Cucubano</name>
    <name type="synonym">Pyrophorus luminosus</name>
    <dbReference type="NCBI Taxonomy" id="2038154"/>
    <lineage>
        <taxon>Eukaryota</taxon>
        <taxon>Metazoa</taxon>
        <taxon>Ecdysozoa</taxon>
        <taxon>Arthropoda</taxon>
        <taxon>Hexapoda</taxon>
        <taxon>Insecta</taxon>
        <taxon>Pterygota</taxon>
        <taxon>Neoptera</taxon>
        <taxon>Endopterygota</taxon>
        <taxon>Coleoptera</taxon>
        <taxon>Polyphaga</taxon>
        <taxon>Elateriformia</taxon>
        <taxon>Elateroidea</taxon>
        <taxon>Elateridae</taxon>
        <taxon>Agrypninae</taxon>
        <taxon>Pyrophorini</taxon>
        <taxon>Ignelater</taxon>
    </lineage>
</organism>
<dbReference type="InterPro" id="IPR005828">
    <property type="entry name" value="MFS_sugar_transport-like"/>
</dbReference>
<dbReference type="EMBL" id="VTPC01090983">
    <property type="protein sequence ID" value="KAF2880324.1"/>
    <property type="molecule type" value="Genomic_DNA"/>
</dbReference>
<evidence type="ECO:0000256" key="1">
    <source>
        <dbReference type="ARBA" id="ARBA00004141"/>
    </source>
</evidence>
<evidence type="ECO:0000313" key="7">
    <source>
        <dbReference type="EMBL" id="KAF2880324.1"/>
    </source>
</evidence>
<evidence type="ECO:0000256" key="4">
    <source>
        <dbReference type="ARBA" id="ARBA00023136"/>
    </source>
</evidence>
<dbReference type="Proteomes" id="UP000801492">
    <property type="component" value="Unassembled WGS sequence"/>
</dbReference>
<evidence type="ECO:0000256" key="3">
    <source>
        <dbReference type="ARBA" id="ARBA00022989"/>
    </source>
</evidence>
<feature type="transmembrane region" description="Helical" evidence="5">
    <location>
        <begin position="339"/>
        <end position="357"/>
    </location>
</feature>
<accession>A0A8K0C6Q1</accession>
<evidence type="ECO:0000256" key="5">
    <source>
        <dbReference type="SAM" id="Phobius"/>
    </source>
</evidence>
<reference evidence="7" key="1">
    <citation type="submission" date="2019-08" db="EMBL/GenBank/DDBJ databases">
        <title>The genome of the North American firefly Photinus pyralis.</title>
        <authorList>
            <consortium name="Photinus pyralis genome working group"/>
            <person name="Fallon T.R."/>
            <person name="Sander Lower S.E."/>
            <person name="Weng J.-K."/>
        </authorList>
    </citation>
    <scope>NUCLEOTIDE SEQUENCE</scope>
    <source>
        <strain evidence="7">TRF0915ILg1</strain>
        <tissue evidence="7">Whole body</tissue>
    </source>
</reference>
<keyword evidence="8" id="KW-1185">Reference proteome</keyword>
<sequence length="514" mass="58294">MPCYNLVIALSTPEHWCNVPGRKATNYTVDEWKMLTIPKEYSNERYSYSKCSMFNTSRLLELNETFPQNFTNSEVIDCQYGWEYDKTWYSETAVSQEDWVCEKELYVANTFALCRIGELLEAFVAGQLGDLVGRKPVFLATLIALVIGKFASVFTAHIFPLFLVAALIGSLSSTAVYSSPLIIAMEICKDTDRAHIAMLQCLGWTIGLATMPLIMWGVGHWTYFMVLTTLPCALFLFLYGYLIESPRWLISRGKTARCIKELQKIAKVNKTELPKDAILTLNLIAKDTEKVYGMMSLFSHWRLAKNTICIVICWIVTLLSYLVIILNTTNLNGNPFLNFFYQGLAEFPAYIIGRYVCDYFGRRWMHMGAFIGTTLGCLPLIMFINDSSFQWLVTTIVVFLKFCISFAFYSVNLHALEIYPTCLRQTGMALCSLSANAFCILGPYIVYLGTAIDTRYPYIILALMSTLATICGFILPETLNYKLPQTLAEAHNFGTEQEFCSVPKTPKQFEPVKT</sequence>
<feature type="transmembrane region" description="Helical" evidence="5">
    <location>
        <begin position="364"/>
        <end position="383"/>
    </location>
</feature>
<dbReference type="InterPro" id="IPR020846">
    <property type="entry name" value="MFS_dom"/>
</dbReference>
<keyword evidence="4 5" id="KW-0472">Membrane</keyword>
<dbReference type="Gene3D" id="1.20.1250.20">
    <property type="entry name" value="MFS general substrate transporter like domains"/>
    <property type="match status" value="1"/>
</dbReference>
<dbReference type="OrthoDB" id="5296287at2759"/>
<gene>
    <name evidence="7" type="ORF">ILUMI_25837</name>
</gene>
<evidence type="ECO:0000313" key="8">
    <source>
        <dbReference type="Proteomes" id="UP000801492"/>
    </source>
</evidence>
<comment type="subcellular location">
    <subcellularLocation>
        <location evidence="1">Membrane</location>
        <topology evidence="1">Multi-pass membrane protein</topology>
    </subcellularLocation>
</comment>
<feature type="domain" description="Major facilitator superfamily (MFS) profile" evidence="6">
    <location>
        <begin position="1"/>
        <end position="480"/>
    </location>
</feature>
<dbReference type="Pfam" id="PF00083">
    <property type="entry name" value="Sugar_tr"/>
    <property type="match status" value="1"/>
</dbReference>
<protein>
    <recommendedName>
        <fullName evidence="6">Major facilitator superfamily (MFS) profile domain-containing protein</fullName>
    </recommendedName>
</protein>
<proteinExistence type="predicted"/>